<gene>
    <name evidence="3" type="ORF">AB6A40_009986</name>
</gene>
<keyword evidence="4" id="KW-1185">Reference proteome</keyword>
<accession>A0ABD6EVZ4</accession>
<evidence type="ECO:0000256" key="1">
    <source>
        <dbReference type="SAM" id="MobiDB-lite"/>
    </source>
</evidence>
<evidence type="ECO:0000313" key="3">
    <source>
        <dbReference type="EMBL" id="MFH4983277.1"/>
    </source>
</evidence>
<evidence type="ECO:0000259" key="2">
    <source>
        <dbReference type="SMART" id="SM00735"/>
    </source>
</evidence>
<dbReference type="Proteomes" id="UP001608902">
    <property type="component" value="Unassembled WGS sequence"/>
</dbReference>
<proteinExistence type="predicted"/>
<feature type="compositionally biased region" description="Polar residues" evidence="1">
    <location>
        <begin position="51"/>
        <end position="70"/>
    </location>
</feature>
<dbReference type="AlphaFoldDB" id="A0ABD6EVZ4"/>
<feature type="region of interest" description="Disordered" evidence="1">
    <location>
        <begin position="162"/>
        <end position="186"/>
    </location>
</feature>
<feature type="domain" description="Zasp-like motif" evidence="2">
    <location>
        <begin position="100"/>
        <end position="125"/>
    </location>
</feature>
<dbReference type="InterPro" id="IPR006643">
    <property type="entry name" value="Zasp-like_motif"/>
</dbReference>
<dbReference type="SMART" id="SM00735">
    <property type="entry name" value="ZM"/>
    <property type="match status" value="1"/>
</dbReference>
<feature type="compositionally biased region" description="Polar residues" evidence="1">
    <location>
        <begin position="1"/>
        <end position="12"/>
    </location>
</feature>
<feature type="region of interest" description="Disordered" evidence="1">
    <location>
        <begin position="1"/>
        <end position="96"/>
    </location>
</feature>
<sequence>MNESLGSNQSSAYRPIQPDFTSGPTPYVPRAAQRTSRSVERPIHVEMSPQRAYSQSTSPAQYGRGTQSYVSPRAMPQGTDSSTYYPPSHHHERRLSPSASIQHLQYNSPIKLYSPSAAAEQYRQQTGGLFGTDPIVGKEQNAPYLSSGTRQLIAEQEQGLDLHHHSAPAQSPCFKRISRAQGTPVD</sequence>
<organism evidence="3 4">
    <name type="scientific">Gnathostoma spinigerum</name>
    <dbReference type="NCBI Taxonomy" id="75299"/>
    <lineage>
        <taxon>Eukaryota</taxon>
        <taxon>Metazoa</taxon>
        <taxon>Ecdysozoa</taxon>
        <taxon>Nematoda</taxon>
        <taxon>Chromadorea</taxon>
        <taxon>Rhabditida</taxon>
        <taxon>Spirurina</taxon>
        <taxon>Gnathostomatomorpha</taxon>
        <taxon>Gnathostomatoidea</taxon>
        <taxon>Gnathostomatidae</taxon>
        <taxon>Gnathostoma</taxon>
    </lineage>
</organism>
<comment type="caution">
    <text evidence="3">The sequence shown here is derived from an EMBL/GenBank/DDBJ whole genome shotgun (WGS) entry which is preliminary data.</text>
</comment>
<reference evidence="3 4" key="1">
    <citation type="submission" date="2024-08" db="EMBL/GenBank/DDBJ databases">
        <title>Gnathostoma spinigerum genome.</title>
        <authorList>
            <person name="Gonzalez-Bertolin B."/>
            <person name="Monzon S."/>
            <person name="Zaballos A."/>
            <person name="Jimenez P."/>
            <person name="Dekumyoy P."/>
            <person name="Varona S."/>
            <person name="Cuesta I."/>
            <person name="Sumanam S."/>
            <person name="Adisakwattana P."/>
            <person name="Gasser R.B."/>
            <person name="Hernandez-Gonzalez A."/>
            <person name="Young N.D."/>
            <person name="Perteguer M.J."/>
        </authorList>
    </citation>
    <scope>NUCLEOTIDE SEQUENCE [LARGE SCALE GENOMIC DNA]</scope>
    <source>
        <strain evidence="3">AL3</strain>
        <tissue evidence="3">Liver</tissue>
    </source>
</reference>
<name>A0ABD6EVZ4_9BILA</name>
<evidence type="ECO:0000313" key="4">
    <source>
        <dbReference type="Proteomes" id="UP001608902"/>
    </source>
</evidence>
<dbReference type="EMBL" id="JBGFUD010011675">
    <property type="protein sequence ID" value="MFH4983277.1"/>
    <property type="molecule type" value="Genomic_DNA"/>
</dbReference>
<protein>
    <recommendedName>
        <fullName evidence="2">Zasp-like motif domain-containing protein</fullName>
    </recommendedName>
</protein>